<sequence>MSLIQCKLKVIRPPNLITENIDYSIANFGIIPFGHRLMGAVDMAIPKNGCSDLQPTYGAQFILIERGDCTFVTKVRNAEKAGYSLAIIGNNNDDPFQSDFEMADDGYGYQVQIPSIFIKKKHFDQLQNKAWNYSIADTNDEKIMLLLKFDVVKSEIVSVIFGLNLQDRESFKIIDDFKPYYIKLQDQNINYTLVYSIMNFQSESYKNNETNPDCICQNRYCAFDPDGDAIGTGKDVVNEVLRETCIFQKYPQKWFEYMDQFNFKCTRVQSYSVCSQQVMDMVGIPKQEIKNCFDDSFVDQNTSLPTKNDTNVINILLENQLHIQQIAGMNGYPSVLVNAQTYKGQITGKGIFGEICNCFEKTPKLCSFEVDDYSSPNVDESFTLYMVIITVIVVILLVLGFYFLSKLIKKDSQEVTQPKVNEMVSQYIKFYEGKDKQKEGSI</sequence>
<proteinExistence type="predicted"/>
<gene>
    <name evidence="15" type="ORF">PSON_ATCC_30995.1.T1480078</name>
</gene>
<evidence type="ECO:0000313" key="15">
    <source>
        <dbReference type="EMBL" id="CAD8123981.1"/>
    </source>
</evidence>
<dbReference type="InterPro" id="IPR003137">
    <property type="entry name" value="PA_domain"/>
</dbReference>
<dbReference type="GO" id="GO:0005737">
    <property type="term" value="C:cytoplasm"/>
    <property type="evidence" value="ECO:0007669"/>
    <property type="project" value="UniProtKB-ARBA"/>
</dbReference>
<evidence type="ECO:0000259" key="13">
    <source>
        <dbReference type="Pfam" id="PF02225"/>
    </source>
</evidence>
<keyword evidence="3" id="KW-0479">Metal-binding</keyword>
<name>A0A8S1R731_9CILI</name>
<keyword evidence="5" id="KW-0677">Repeat</keyword>
<evidence type="ECO:0000259" key="14">
    <source>
        <dbReference type="Pfam" id="PF25011"/>
    </source>
</evidence>
<evidence type="ECO:0000256" key="11">
    <source>
        <dbReference type="ARBA" id="ARBA00037847"/>
    </source>
</evidence>
<evidence type="ECO:0000256" key="9">
    <source>
        <dbReference type="ARBA" id="ARBA00023136"/>
    </source>
</evidence>
<keyword evidence="4" id="KW-0732">Signal</keyword>
<dbReference type="Pfam" id="PF25011">
    <property type="entry name" value="VSR_TRX"/>
    <property type="match status" value="1"/>
</dbReference>
<dbReference type="PANTHER" id="PTHR22702">
    <property type="entry name" value="PROTEASE-ASSOCIATED DOMAIN-CONTAINING PROTEIN"/>
    <property type="match status" value="1"/>
</dbReference>
<dbReference type="Pfam" id="PF02225">
    <property type="entry name" value="PA"/>
    <property type="match status" value="1"/>
</dbReference>
<reference evidence="15" key="1">
    <citation type="submission" date="2021-01" db="EMBL/GenBank/DDBJ databases">
        <authorList>
            <consortium name="Genoscope - CEA"/>
            <person name="William W."/>
        </authorList>
    </citation>
    <scope>NUCLEOTIDE SEQUENCE</scope>
</reference>
<organism evidence="15 16">
    <name type="scientific">Paramecium sonneborni</name>
    <dbReference type="NCBI Taxonomy" id="65129"/>
    <lineage>
        <taxon>Eukaryota</taxon>
        <taxon>Sar</taxon>
        <taxon>Alveolata</taxon>
        <taxon>Ciliophora</taxon>
        <taxon>Intramacronucleata</taxon>
        <taxon>Oligohymenophorea</taxon>
        <taxon>Peniculida</taxon>
        <taxon>Parameciidae</taxon>
        <taxon>Paramecium</taxon>
    </lineage>
</organism>
<accession>A0A8S1R731</accession>
<dbReference type="InterPro" id="IPR044744">
    <property type="entry name" value="ZNRF4/RNF13/RNF167_PA"/>
</dbReference>
<dbReference type="EMBL" id="CAJJDN010000148">
    <property type="protein sequence ID" value="CAD8123981.1"/>
    <property type="molecule type" value="Genomic_DNA"/>
</dbReference>
<keyword evidence="7" id="KW-0862">Zinc</keyword>
<evidence type="ECO:0000256" key="1">
    <source>
        <dbReference type="ARBA" id="ARBA00004479"/>
    </source>
</evidence>
<keyword evidence="16" id="KW-1185">Reference proteome</keyword>
<evidence type="ECO:0000256" key="10">
    <source>
        <dbReference type="ARBA" id="ARBA00023180"/>
    </source>
</evidence>
<dbReference type="GO" id="GO:0008270">
    <property type="term" value="F:zinc ion binding"/>
    <property type="evidence" value="ECO:0007669"/>
    <property type="project" value="UniProtKB-KW"/>
</dbReference>
<dbReference type="GO" id="GO:0016020">
    <property type="term" value="C:membrane"/>
    <property type="evidence" value="ECO:0007669"/>
    <property type="project" value="UniProtKB-SubCell"/>
</dbReference>
<evidence type="ECO:0000256" key="5">
    <source>
        <dbReference type="ARBA" id="ARBA00022737"/>
    </source>
</evidence>
<keyword evidence="2 12" id="KW-0812">Transmembrane</keyword>
<evidence type="ECO:0000256" key="4">
    <source>
        <dbReference type="ARBA" id="ARBA00022729"/>
    </source>
</evidence>
<dbReference type="InterPro" id="IPR056858">
    <property type="entry name" value="VSR_TRX"/>
</dbReference>
<keyword evidence="9 12" id="KW-0472">Membrane</keyword>
<comment type="caution">
    <text evidence="15">The sequence shown here is derived from an EMBL/GenBank/DDBJ whole genome shotgun (WGS) entry which is preliminary data.</text>
</comment>
<dbReference type="CDD" id="cd02123">
    <property type="entry name" value="PA_C_RZF_like"/>
    <property type="match status" value="1"/>
</dbReference>
<evidence type="ECO:0000256" key="8">
    <source>
        <dbReference type="ARBA" id="ARBA00022989"/>
    </source>
</evidence>
<comment type="subcellular location">
    <subcellularLocation>
        <location evidence="11">Endomembrane system</location>
        <topology evidence="11">Single-pass membrane protein</topology>
    </subcellularLocation>
    <subcellularLocation>
        <location evidence="1">Membrane</location>
        <topology evidence="1">Single-pass type I membrane protein</topology>
    </subcellularLocation>
</comment>
<protein>
    <recommendedName>
        <fullName evidence="17">PA domain-containing protein</fullName>
    </recommendedName>
</protein>
<dbReference type="Proteomes" id="UP000692954">
    <property type="component" value="Unassembled WGS sequence"/>
</dbReference>
<dbReference type="FunFam" id="3.50.30.30:FF:000050">
    <property type="entry name" value="Uncharacterized protein"/>
    <property type="match status" value="1"/>
</dbReference>
<keyword evidence="10" id="KW-0325">Glycoprotein</keyword>
<evidence type="ECO:0000313" key="16">
    <source>
        <dbReference type="Proteomes" id="UP000692954"/>
    </source>
</evidence>
<dbReference type="GO" id="GO:0012505">
    <property type="term" value="C:endomembrane system"/>
    <property type="evidence" value="ECO:0007669"/>
    <property type="project" value="UniProtKB-SubCell"/>
</dbReference>
<feature type="transmembrane region" description="Helical" evidence="12">
    <location>
        <begin position="382"/>
        <end position="404"/>
    </location>
</feature>
<feature type="domain" description="PA" evidence="13">
    <location>
        <begin position="46"/>
        <end position="126"/>
    </location>
</feature>
<keyword evidence="6" id="KW-0863">Zinc-finger</keyword>
<evidence type="ECO:0000256" key="2">
    <source>
        <dbReference type="ARBA" id="ARBA00022692"/>
    </source>
</evidence>
<keyword evidence="8 12" id="KW-1133">Transmembrane helix</keyword>
<evidence type="ECO:0000256" key="6">
    <source>
        <dbReference type="ARBA" id="ARBA00022771"/>
    </source>
</evidence>
<evidence type="ECO:0000256" key="7">
    <source>
        <dbReference type="ARBA" id="ARBA00022833"/>
    </source>
</evidence>
<evidence type="ECO:0000256" key="12">
    <source>
        <dbReference type="SAM" id="Phobius"/>
    </source>
</evidence>
<evidence type="ECO:0008006" key="17">
    <source>
        <dbReference type="Google" id="ProtNLM"/>
    </source>
</evidence>
<dbReference type="OrthoDB" id="10045365at2759"/>
<evidence type="ECO:0000256" key="3">
    <source>
        <dbReference type="ARBA" id="ARBA00022723"/>
    </source>
</evidence>
<feature type="domain" description="Vacuolar sorting receptor thioredoxin-like" evidence="14">
    <location>
        <begin position="170"/>
        <end position="356"/>
    </location>
</feature>
<dbReference type="PANTHER" id="PTHR22702:SF1">
    <property type="entry name" value="PROTEASE-ASSOCIATED DOMAIN-CONTAINING PROTEIN 1"/>
    <property type="match status" value="1"/>
</dbReference>
<dbReference type="AlphaFoldDB" id="A0A8S1R731"/>